<protein>
    <submittedName>
        <fullName evidence="4">DUF6471 domain-containing protein</fullName>
    </submittedName>
</protein>
<feature type="compositionally biased region" description="Basic and acidic residues" evidence="1">
    <location>
        <begin position="1"/>
        <end position="12"/>
    </location>
</feature>
<proteinExistence type="predicted"/>
<keyword evidence="5" id="KW-1185">Reference proteome</keyword>
<evidence type="ECO:0000256" key="2">
    <source>
        <dbReference type="SAM" id="Phobius"/>
    </source>
</evidence>
<dbReference type="EMBL" id="JAQQFN010000014">
    <property type="protein sequence ID" value="MFL9885137.1"/>
    <property type="molecule type" value="Genomic_DNA"/>
</dbReference>
<gene>
    <name evidence="4" type="ORF">PQR66_18995</name>
</gene>
<name>A0ABW8ZQD6_9BURK</name>
<comment type="caution">
    <text evidence="4">The sequence shown here is derived from an EMBL/GenBank/DDBJ whole genome shotgun (WGS) entry which is preliminary data.</text>
</comment>
<evidence type="ECO:0000313" key="5">
    <source>
        <dbReference type="Proteomes" id="UP001629249"/>
    </source>
</evidence>
<evidence type="ECO:0000256" key="1">
    <source>
        <dbReference type="SAM" id="MobiDB-lite"/>
    </source>
</evidence>
<dbReference type="Pfam" id="PF20075">
    <property type="entry name" value="DUF6471"/>
    <property type="match status" value="1"/>
</dbReference>
<accession>A0ABW8ZQD6</accession>
<dbReference type="Proteomes" id="UP001629249">
    <property type="component" value="Unassembled WGS sequence"/>
</dbReference>
<dbReference type="InterPro" id="IPR045526">
    <property type="entry name" value="DUF6471"/>
</dbReference>
<feature type="transmembrane region" description="Helical" evidence="2">
    <location>
        <begin position="81"/>
        <end position="103"/>
    </location>
</feature>
<dbReference type="RefSeq" id="WP_408328980.1">
    <property type="nucleotide sequence ID" value="NZ_JAQQFH010000008.1"/>
</dbReference>
<evidence type="ECO:0000313" key="4">
    <source>
        <dbReference type="EMBL" id="MFL9885137.1"/>
    </source>
</evidence>
<evidence type="ECO:0000259" key="3">
    <source>
        <dbReference type="Pfam" id="PF20075"/>
    </source>
</evidence>
<feature type="region of interest" description="Disordered" evidence="1">
    <location>
        <begin position="1"/>
        <end position="30"/>
    </location>
</feature>
<reference evidence="4 5" key="1">
    <citation type="journal article" date="2024" name="Chem. Sci.">
        <title>Discovery of megapolipeptins by genome mining of a Burkholderiales bacteria collection.</title>
        <authorList>
            <person name="Paulo B.S."/>
            <person name="Recchia M.J.J."/>
            <person name="Lee S."/>
            <person name="Fergusson C.H."/>
            <person name="Romanowski S.B."/>
            <person name="Hernandez A."/>
            <person name="Krull N."/>
            <person name="Liu D.Y."/>
            <person name="Cavanagh H."/>
            <person name="Bos A."/>
            <person name="Gray C.A."/>
            <person name="Murphy B.T."/>
            <person name="Linington R.G."/>
            <person name="Eustaquio A.S."/>
        </authorList>
    </citation>
    <scope>NUCLEOTIDE SEQUENCE [LARGE SCALE GENOMIC DNA]</scope>
    <source>
        <strain evidence="4 5">RL16-012-BIC-B</strain>
    </source>
</reference>
<feature type="domain" description="DUF6471" evidence="3">
    <location>
        <begin position="34"/>
        <end position="98"/>
    </location>
</feature>
<keyword evidence="2" id="KW-1133">Transmembrane helix</keyword>
<sequence>MVPEKQKLEKGRGGTMEGLPHNRGRLPAEPYGQWEEEAKGLIEEEMMRRDIRYKQLSRMLEKLGIYESPDQLNRKINRKRFSAAFLIACLRAMGVETIALHQFTPGQNKEG</sequence>
<keyword evidence="2" id="KW-0812">Transmembrane</keyword>
<organism evidence="4 5">
    <name type="scientific">Paraburkholderia agricolaris</name>
    <dbReference type="NCBI Taxonomy" id="2152888"/>
    <lineage>
        <taxon>Bacteria</taxon>
        <taxon>Pseudomonadati</taxon>
        <taxon>Pseudomonadota</taxon>
        <taxon>Betaproteobacteria</taxon>
        <taxon>Burkholderiales</taxon>
        <taxon>Burkholderiaceae</taxon>
        <taxon>Paraburkholderia</taxon>
    </lineage>
</organism>
<keyword evidence="2" id="KW-0472">Membrane</keyword>